<feature type="compositionally biased region" description="Polar residues" evidence="1">
    <location>
        <begin position="1035"/>
        <end position="1049"/>
    </location>
</feature>
<accession>A0ABD3NRX8</accession>
<organism evidence="2 3">
    <name type="scientific">Cyclotella atomus</name>
    <dbReference type="NCBI Taxonomy" id="382360"/>
    <lineage>
        <taxon>Eukaryota</taxon>
        <taxon>Sar</taxon>
        <taxon>Stramenopiles</taxon>
        <taxon>Ochrophyta</taxon>
        <taxon>Bacillariophyta</taxon>
        <taxon>Coscinodiscophyceae</taxon>
        <taxon>Thalassiosirophycidae</taxon>
        <taxon>Stephanodiscales</taxon>
        <taxon>Stephanodiscaceae</taxon>
        <taxon>Cyclotella</taxon>
    </lineage>
</organism>
<reference evidence="2 3" key="1">
    <citation type="submission" date="2024-10" db="EMBL/GenBank/DDBJ databases">
        <title>Updated reference genomes for cyclostephanoid diatoms.</title>
        <authorList>
            <person name="Roberts W.R."/>
            <person name="Alverson A.J."/>
        </authorList>
    </citation>
    <scope>NUCLEOTIDE SEQUENCE [LARGE SCALE GENOMIC DNA]</scope>
    <source>
        <strain evidence="2 3">AJA010-31</strain>
    </source>
</reference>
<feature type="region of interest" description="Disordered" evidence="1">
    <location>
        <begin position="720"/>
        <end position="741"/>
    </location>
</feature>
<proteinExistence type="predicted"/>
<feature type="region of interest" description="Disordered" evidence="1">
    <location>
        <begin position="1458"/>
        <end position="1487"/>
    </location>
</feature>
<evidence type="ECO:0000256" key="1">
    <source>
        <dbReference type="SAM" id="MobiDB-lite"/>
    </source>
</evidence>
<comment type="caution">
    <text evidence="2">The sequence shown here is derived from an EMBL/GenBank/DDBJ whole genome shotgun (WGS) entry which is preliminary data.</text>
</comment>
<feature type="compositionally biased region" description="Polar residues" evidence="1">
    <location>
        <begin position="1472"/>
        <end position="1487"/>
    </location>
</feature>
<sequence>MGFTFGAPAPTAAPTGGLFGAPAPAPTATAPTPSSGGLFGATPATSTPAPAAGGLLGAPSTTAAPAPAGGLFGSTPAASTTTTAAPAGGLFGAAPAPTAAPAPSGGLFGAPAASAPAPSAGGLFGAASGAPTPAPAAGGLFDAPTPAPTAGGLFGSTTPAAAPMNSTATATSTANQPIANIPAYHTVFPRIQTRNTVLDHVAHVSGSGRELIHILSTNEESGKLLSDPKGILKKPQEDAALRNAIVKCCDEVTTATASNTTGGGGGIFGSSSSVRAFGNQNQQNQSQPVCVTLNDRAASITSSIAKDVLRLSNELHISVVDALSLFAEANALVVNNEHQKELEDDFVDILICNGKMGLEDETKHDKKPTKQQMMRNHDDSAIISTARHLFFHERAALLSTILDLIRYRIQAAEESHSVSPIIVATDQLLQSGLVTNLIASVRELNDMSRELRRGLKNAIAEKERRRSMGTAAATPAASNSFGLGGFGASTAPAPTPQEPNLDMEYALLGFTQMQRQLASECLFYLAYHTQMTAEEVASMIDLIKDLTNGNASVNDEGLPLLDPLIKDVPNPYEEDLMASYNWQQQQHYGAWNKPLPLKSKDAKAWKDELIANLWARGQPQLLQCVSTLIMSVTCALDARHTLINRQNHGPNPFGKGNALLPPMSGDTMPPSLGDLQAVHSRLDPESQEVEKQWQRRDIWGLLIIPYALLIRDAAGRQFHSPAKGSGGSRSPPTRSPPVRGQWNMKATCTKCLMVASQLKSLTFARMSLIPSFGTSSLSKLEMHGADASIVDFYVSVFAEFTSQFIDALCATGNLPITRKDWYDEEYRLAQTEWAEKEQRRQFGVWAGQNVDEDFSGPREVNIMDRPDCLEDIFALVSSICSTHPEGSTAFWKLEEHEEVDEEGNSSETVILAPSRFLERLDLIHSDSDSLLFVFVSFLASLSLANGTHDDDEDEASNGASTIHSFLSGERTINAHSERHVSFGWTNIISALRWYAELLSPDDGDKKSTSDGLRKTSSKVDSSETTTSYYYGASGDGTSKASSSPQQGHPSTPDDPKRKELDEVGTNTLMSLLCLISNVAARSSAAREYILGIQLPVNNGDSSNESVQQGSLEILFSLLTTPISTDVQGMTFMTIANLLQPTTNVSLDSEDISDKPQYGKRAWELLEMIQLIPIKLLENSYLNPGTTAVLSFASLGRNQPSNSNDLPISVFPPSADYGLIYQLEHVETEAGTYQSTNGFMYLLTTLIRTVGCPSELGSQWRTRTGCLPYIEFVTNFILPRATGTMKNVKPLPFATVADQYLFINRALEVVEAILVRYVVPGSTDNFVFDQFKLQYQSFLSVAKKDIGVSLVPEILRDADSLTADEMTSAIQSFKNVYVNQDGAALASIQTQSIDTSNAIQIPLPKTPGFCVMNNLLSCNKNQLFVAIYHILYLHGGSNGIHKCGEDMLSRTVATGLFRETPPSFDSSKRGADLTSQQQHRNQPHNDSYEASISSIQQSMIESINPVQLLPCTETSSKMGVSHGKSPTDAILWRERTILLSLRILAAAAVREEAFIRLTQNANLSVVPILCFKGPIHGSFAHRLLEEERVYVTKLANILTKAASHQQPDILPLITDSVGYIASSLNDCQDIAKNSFCIVSYVTQTFSQSQSARMLCGDDIEGTRLTRAFSRGFKLPMNEDNNSICIQNALLDLTLSNIGLDLTSELSFSHTILGVGGPSNEFLEVILDSVSNVNFVMDPATSSIASKCYEVIFRLMQLGAQNTPSVLLSPQFWHNQVTRYLGMRGPTNPSILREVSSSFASDSGDNVSHSQRNNDVLHSISWLLKGLSLELFVLAGEGKSQWKMGHANSIQSLTSLLGMLFSPRESLLQAALLDLPLGQSNNEFLQHSLNTLSLKQDALKGSSAPLSGPNDVCARFEVVDIQKLSAYLDAHNQDGTKGSTVGWATAWNSYVSRVCACSHISHAWSDLCRTATIISNGIEISGARRPFANTRVISETLCTILVRLNVPEHLDQLVHYGVPQLHDYSILSGASIESESAIPLSTAALCLTDFLYRDLLDAETSDYEIADEYLSRICALLDGAILSSKDDSVKALNAALCQMQALCAGE</sequence>
<evidence type="ECO:0000313" key="2">
    <source>
        <dbReference type="EMBL" id="KAL3778088.1"/>
    </source>
</evidence>
<dbReference type="Proteomes" id="UP001530400">
    <property type="component" value="Unassembled WGS sequence"/>
</dbReference>
<evidence type="ECO:0008006" key="4">
    <source>
        <dbReference type="Google" id="ProtNLM"/>
    </source>
</evidence>
<feature type="region of interest" description="Disordered" evidence="1">
    <location>
        <begin position="16"/>
        <end position="60"/>
    </location>
</feature>
<feature type="region of interest" description="Disordered" evidence="1">
    <location>
        <begin position="1025"/>
        <end position="1059"/>
    </location>
</feature>
<evidence type="ECO:0000313" key="3">
    <source>
        <dbReference type="Proteomes" id="UP001530400"/>
    </source>
</evidence>
<gene>
    <name evidence="2" type="ORF">ACHAWO_001754</name>
</gene>
<dbReference type="EMBL" id="JALLPJ020001006">
    <property type="protein sequence ID" value="KAL3778088.1"/>
    <property type="molecule type" value="Genomic_DNA"/>
</dbReference>
<keyword evidence="3" id="KW-1185">Reference proteome</keyword>
<dbReference type="InterPro" id="IPR025574">
    <property type="entry name" value="Nucleoporin_FG_rpt"/>
</dbReference>
<dbReference type="GO" id="GO:0005643">
    <property type="term" value="C:nuclear pore"/>
    <property type="evidence" value="ECO:0007669"/>
    <property type="project" value="UniProtKB-ARBA"/>
</dbReference>
<feature type="compositionally biased region" description="Low complexity" evidence="1">
    <location>
        <begin position="728"/>
        <end position="740"/>
    </location>
</feature>
<dbReference type="Pfam" id="PF13634">
    <property type="entry name" value="Nucleoporin_FG"/>
    <property type="match status" value="2"/>
</dbReference>
<name>A0ABD3NRX8_9STRA</name>
<dbReference type="InterPro" id="IPR021827">
    <property type="entry name" value="Nup186/Nup192/Nup205"/>
</dbReference>
<feature type="compositionally biased region" description="Low complexity" evidence="1">
    <location>
        <begin position="16"/>
        <end position="33"/>
    </location>
</feature>
<dbReference type="Pfam" id="PF11894">
    <property type="entry name" value="Nup192"/>
    <property type="match status" value="1"/>
</dbReference>
<feature type="region of interest" description="Disordered" evidence="1">
    <location>
        <begin position="137"/>
        <end position="158"/>
    </location>
</feature>
<protein>
    <recommendedName>
        <fullName evidence="4">Nucleoporin</fullName>
    </recommendedName>
</protein>
<feature type="compositionally biased region" description="Low complexity" evidence="1">
    <location>
        <begin position="40"/>
        <end position="60"/>
    </location>
</feature>